<feature type="non-terminal residue" evidence="1">
    <location>
        <position position="1"/>
    </location>
</feature>
<dbReference type="HOGENOM" id="CLU_2163813_0_0_6"/>
<protein>
    <submittedName>
        <fullName evidence="1">Uncharacterized protein</fullName>
    </submittedName>
</protein>
<evidence type="ECO:0000313" key="1">
    <source>
        <dbReference type="EMBL" id="EGH16259.1"/>
    </source>
</evidence>
<dbReference type="AlphaFoldDB" id="F3CAG7"/>
<dbReference type="EMBL" id="ADWY01001195">
    <property type="protein sequence ID" value="EGH16259.1"/>
    <property type="molecule type" value="Genomic_DNA"/>
</dbReference>
<evidence type="ECO:0000313" key="2">
    <source>
        <dbReference type="Proteomes" id="UP000005466"/>
    </source>
</evidence>
<dbReference type="Proteomes" id="UP000005466">
    <property type="component" value="Unassembled WGS sequence"/>
</dbReference>
<reference evidence="1 2" key="1">
    <citation type="journal article" date="2011" name="PLoS Pathog.">
        <title>Dynamic evolution of pathogenicity revealed by sequencing and comparative genomics of 19 Pseudomonas syringae isolates.</title>
        <authorList>
            <person name="Baltrus D.A."/>
            <person name="Nishimura M.T."/>
            <person name="Romanchuk A."/>
            <person name="Chang J.H."/>
            <person name="Mukhtar M.S."/>
            <person name="Cherkis K."/>
            <person name="Roach J."/>
            <person name="Grant S.R."/>
            <person name="Jones C.D."/>
            <person name="Dangl J.L."/>
        </authorList>
    </citation>
    <scope>NUCLEOTIDE SEQUENCE [LARGE SCALE GENOMIC DNA]</scope>
    <source>
        <strain evidence="2">race 4</strain>
    </source>
</reference>
<accession>F3CAG7</accession>
<organism evidence="1 2">
    <name type="scientific">Pseudomonas savastanoi pv. glycinea str. race 4</name>
    <dbReference type="NCBI Taxonomy" id="875330"/>
    <lineage>
        <taxon>Bacteria</taxon>
        <taxon>Pseudomonadati</taxon>
        <taxon>Pseudomonadota</taxon>
        <taxon>Gammaproteobacteria</taxon>
        <taxon>Pseudomonadales</taxon>
        <taxon>Pseudomonadaceae</taxon>
        <taxon>Pseudomonas</taxon>
    </lineage>
</organism>
<sequence>RLEPRWRAIYGDAVKYNGTVLEADTGCGLLRAIDAATAALEFPGVELPAITRERPHAISIRLRTTSLNDLRAILARNDVAHHEIRGHEIPDRVLVAPHAAGNVILDFVQSV</sequence>
<comment type="caution">
    <text evidence="1">The sequence shown here is derived from an EMBL/GenBank/DDBJ whole genome shotgun (WGS) entry which is preliminary data.</text>
</comment>
<name>F3CAG7_PSESG</name>
<dbReference type="BioCyc" id="PSYR875330:G11XH-4668-MONOMER"/>
<dbReference type="PATRIC" id="fig|875330.6.peg.4180"/>
<gene>
    <name evidence="1" type="ORF">Pgy4_24643</name>
</gene>
<proteinExistence type="predicted"/>